<dbReference type="GO" id="GO:0005886">
    <property type="term" value="C:plasma membrane"/>
    <property type="evidence" value="ECO:0007669"/>
    <property type="project" value="TreeGrafter"/>
</dbReference>
<evidence type="ECO:0000256" key="5">
    <source>
        <dbReference type="ARBA" id="ARBA00023136"/>
    </source>
</evidence>
<dbReference type="EMBL" id="SGPJ01000729">
    <property type="protein sequence ID" value="THG93227.1"/>
    <property type="molecule type" value="Genomic_DNA"/>
</dbReference>
<evidence type="ECO:0000256" key="4">
    <source>
        <dbReference type="ARBA" id="ARBA00022989"/>
    </source>
</evidence>
<keyword evidence="5 6" id="KW-0472">Membrane</keyword>
<evidence type="ECO:0000256" key="2">
    <source>
        <dbReference type="ARBA" id="ARBA00022448"/>
    </source>
</evidence>
<dbReference type="PANTHER" id="PTHR23502">
    <property type="entry name" value="MAJOR FACILITATOR SUPERFAMILY"/>
    <property type="match status" value="1"/>
</dbReference>
<evidence type="ECO:0000313" key="7">
    <source>
        <dbReference type="EMBL" id="THG93227.1"/>
    </source>
</evidence>
<dbReference type="InterPro" id="IPR036259">
    <property type="entry name" value="MFS_trans_sf"/>
</dbReference>
<comment type="caution">
    <text evidence="7">The sequence shown here is derived from an EMBL/GenBank/DDBJ whole genome shotgun (WGS) entry which is preliminary data.</text>
</comment>
<accession>A0A4S4K7V3</accession>
<dbReference type="Proteomes" id="UP000309038">
    <property type="component" value="Unassembled WGS sequence"/>
</dbReference>
<evidence type="ECO:0000256" key="1">
    <source>
        <dbReference type="ARBA" id="ARBA00004141"/>
    </source>
</evidence>
<keyword evidence="3 6" id="KW-0812">Transmembrane</keyword>
<keyword evidence="8" id="KW-1185">Reference proteome</keyword>
<sequence length="255" mass="28075">MLLFLPETLRSLVGDGSIRPHPFYRPLIPIIGRTLSDSEAAAQEKPPKTAFTNPLRLFLSLVITLLLIFNAVLCAVFYGVTASISTLFVEAYPSLTEIEIGLCFLAIGGGMLFGSCFTGRILDKEYRKVKENLEQKCRDDPESTMKPEDVTKDENFPIEYARLRTMPIYYVLFVVACIAYGWCLDRKVNIAGPLILQILIGYTVISIMNTIQTLIVDLNPSQGSSITACNNLIRCTAGAVLVSVIDLIIKAMGVG</sequence>
<protein>
    <submittedName>
        <fullName evidence="7">Uncharacterized protein</fullName>
    </submittedName>
</protein>
<organism evidence="7 8">
    <name type="scientific">Hermanssonia centrifuga</name>
    <dbReference type="NCBI Taxonomy" id="98765"/>
    <lineage>
        <taxon>Eukaryota</taxon>
        <taxon>Fungi</taxon>
        <taxon>Dikarya</taxon>
        <taxon>Basidiomycota</taxon>
        <taxon>Agaricomycotina</taxon>
        <taxon>Agaricomycetes</taxon>
        <taxon>Polyporales</taxon>
        <taxon>Meruliaceae</taxon>
        <taxon>Hermanssonia</taxon>
    </lineage>
</organism>
<dbReference type="AlphaFoldDB" id="A0A4S4K7V3"/>
<dbReference type="PANTHER" id="PTHR23502:SF51">
    <property type="entry name" value="QUINIDINE RESISTANCE PROTEIN 1-RELATED"/>
    <property type="match status" value="1"/>
</dbReference>
<comment type="subcellular location">
    <subcellularLocation>
        <location evidence="1">Membrane</location>
        <topology evidence="1">Multi-pass membrane protein</topology>
    </subcellularLocation>
</comment>
<gene>
    <name evidence="7" type="ORF">EW026_g7955</name>
</gene>
<proteinExistence type="predicted"/>
<keyword evidence="4 6" id="KW-1133">Transmembrane helix</keyword>
<dbReference type="Gene3D" id="1.20.1250.20">
    <property type="entry name" value="MFS general substrate transporter like domains"/>
    <property type="match status" value="1"/>
</dbReference>
<feature type="transmembrane region" description="Helical" evidence="6">
    <location>
        <begin position="167"/>
        <end position="184"/>
    </location>
</feature>
<dbReference type="SUPFAM" id="SSF103473">
    <property type="entry name" value="MFS general substrate transporter"/>
    <property type="match status" value="1"/>
</dbReference>
<feature type="transmembrane region" description="Helical" evidence="6">
    <location>
        <begin position="98"/>
        <end position="122"/>
    </location>
</feature>
<evidence type="ECO:0000256" key="6">
    <source>
        <dbReference type="SAM" id="Phobius"/>
    </source>
</evidence>
<reference evidence="7 8" key="1">
    <citation type="submission" date="2019-02" db="EMBL/GenBank/DDBJ databases">
        <title>Genome sequencing of the rare red list fungi Phlebia centrifuga.</title>
        <authorList>
            <person name="Buettner E."/>
            <person name="Kellner H."/>
        </authorList>
    </citation>
    <scope>NUCLEOTIDE SEQUENCE [LARGE SCALE GENOMIC DNA]</scope>
    <source>
        <strain evidence="7 8">DSM 108282</strain>
    </source>
</reference>
<evidence type="ECO:0000256" key="3">
    <source>
        <dbReference type="ARBA" id="ARBA00022692"/>
    </source>
</evidence>
<dbReference type="GO" id="GO:0022857">
    <property type="term" value="F:transmembrane transporter activity"/>
    <property type="evidence" value="ECO:0007669"/>
    <property type="project" value="TreeGrafter"/>
</dbReference>
<name>A0A4S4K7V3_9APHY</name>
<evidence type="ECO:0000313" key="8">
    <source>
        <dbReference type="Proteomes" id="UP000309038"/>
    </source>
</evidence>
<keyword evidence="2" id="KW-0813">Transport</keyword>
<feature type="transmembrane region" description="Helical" evidence="6">
    <location>
        <begin position="190"/>
        <end position="211"/>
    </location>
</feature>
<feature type="transmembrane region" description="Helical" evidence="6">
    <location>
        <begin position="57"/>
        <end position="78"/>
    </location>
</feature>